<sequence length="49" mass="5291">MAYWTEFLRALAEVDPDMAVNIEHEDAAYSQTEGLALAAKNLHSAAAAL</sequence>
<dbReference type="RefSeq" id="WP_020273380.1">
    <property type="nucleotide sequence ID" value="NZ_KE354214.1"/>
</dbReference>
<gene>
    <name evidence="1" type="ORF">STAFG_4475</name>
</gene>
<dbReference type="HOGENOM" id="CLU_3140982_0_0_11"/>
<evidence type="ECO:0000313" key="1">
    <source>
        <dbReference type="EMBL" id="EPJ38434.1"/>
    </source>
</evidence>
<keyword evidence="2" id="KW-1185">Reference proteome</keyword>
<protein>
    <recommendedName>
        <fullName evidence="3">Xylose isomerase-like TIM barrel domain-containing protein</fullName>
    </recommendedName>
</protein>
<dbReference type="Proteomes" id="UP000015001">
    <property type="component" value="Unassembled WGS sequence"/>
</dbReference>
<evidence type="ECO:0008006" key="3">
    <source>
        <dbReference type="Google" id="ProtNLM"/>
    </source>
</evidence>
<dbReference type="PATRIC" id="fig|1283301.3.peg.4448"/>
<proteinExistence type="predicted"/>
<name>S4NJ78_9ACTN</name>
<accession>S4NJ78</accession>
<organism evidence="1 2">
    <name type="scientific">Streptomyces afghaniensis 772</name>
    <dbReference type="NCBI Taxonomy" id="1283301"/>
    <lineage>
        <taxon>Bacteria</taxon>
        <taxon>Bacillati</taxon>
        <taxon>Actinomycetota</taxon>
        <taxon>Actinomycetes</taxon>
        <taxon>Kitasatosporales</taxon>
        <taxon>Streptomycetaceae</taxon>
        <taxon>Streptomyces</taxon>
    </lineage>
</organism>
<dbReference type="Gene3D" id="3.20.20.150">
    <property type="entry name" value="Divalent-metal-dependent TIM barrel enzymes"/>
    <property type="match status" value="1"/>
</dbReference>
<dbReference type="AlphaFoldDB" id="S4NJ78"/>
<evidence type="ECO:0000313" key="2">
    <source>
        <dbReference type="Proteomes" id="UP000015001"/>
    </source>
</evidence>
<reference evidence="1 2" key="1">
    <citation type="submission" date="2013-02" db="EMBL/GenBank/DDBJ databases">
        <title>Draft Genome Sequence of Streptomyces afghaniensis, Which Produces Compounds of the Julimycin B-Complex.</title>
        <authorList>
            <person name="Gruening B.A."/>
            <person name="Praeg A."/>
            <person name="Erxleben A."/>
            <person name="Guenther S."/>
            <person name="Fiedler H.-P."/>
            <person name="Goodfellow M."/>
            <person name="Mueller M."/>
        </authorList>
    </citation>
    <scope>NUCLEOTIDE SEQUENCE [LARGE SCALE GENOMIC DNA]</scope>
    <source>
        <strain evidence="1 2">772</strain>
    </source>
</reference>
<dbReference type="EMBL" id="AOPY01001458">
    <property type="protein sequence ID" value="EPJ38434.1"/>
    <property type="molecule type" value="Genomic_DNA"/>
</dbReference>
<comment type="caution">
    <text evidence="1">The sequence shown here is derived from an EMBL/GenBank/DDBJ whole genome shotgun (WGS) entry which is preliminary data.</text>
</comment>